<accession>A0A2H5QY04</accession>
<organism evidence="1 2">
    <name type="scientific">Citrus unshiu</name>
    <name type="common">Satsuma mandarin</name>
    <name type="synonym">Citrus nobilis var. unshiu</name>
    <dbReference type="NCBI Taxonomy" id="55188"/>
    <lineage>
        <taxon>Eukaryota</taxon>
        <taxon>Viridiplantae</taxon>
        <taxon>Streptophyta</taxon>
        <taxon>Embryophyta</taxon>
        <taxon>Tracheophyta</taxon>
        <taxon>Spermatophyta</taxon>
        <taxon>Magnoliopsida</taxon>
        <taxon>eudicotyledons</taxon>
        <taxon>Gunneridae</taxon>
        <taxon>Pentapetalae</taxon>
        <taxon>rosids</taxon>
        <taxon>malvids</taxon>
        <taxon>Sapindales</taxon>
        <taxon>Rutaceae</taxon>
        <taxon>Aurantioideae</taxon>
        <taxon>Citrus</taxon>
    </lineage>
</organism>
<gene>
    <name evidence="1" type="ORF">CUMW_288290</name>
</gene>
<reference evidence="1 2" key="1">
    <citation type="journal article" date="2017" name="Front. Genet.">
        <title>Draft sequencing of the heterozygous diploid genome of Satsuma (Citrus unshiu Marc.) using a hybrid assembly approach.</title>
        <authorList>
            <person name="Shimizu T."/>
            <person name="Tanizawa Y."/>
            <person name="Mochizuki T."/>
            <person name="Nagasaki H."/>
            <person name="Yoshioka T."/>
            <person name="Toyoda A."/>
            <person name="Fujiyama A."/>
            <person name="Kaminuma E."/>
            <person name="Nakamura Y."/>
        </authorList>
    </citation>
    <scope>NUCLEOTIDE SEQUENCE [LARGE SCALE GENOMIC DNA]</scope>
    <source>
        <strain evidence="2">cv. Miyagawa wase</strain>
    </source>
</reference>
<sequence length="92" mass="9990">MVGKGIPYFPLLNSPCRKGKKHRTTYVLQKNSPSPVPCPPCASNPSKAMANAETCTNRIVVPGMKTGDSSKIILSSVFANNHSRNPWADETF</sequence>
<keyword evidence="2" id="KW-1185">Reference proteome</keyword>
<dbReference type="AlphaFoldDB" id="A0A2H5QY04"/>
<protein>
    <submittedName>
        <fullName evidence="1">Uncharacterized protein</fullName>
    </submittedName>
</protein>
<proteinExistence type="predicted"/>
<feature type="non-terminal residue" evidence="1">
    <location>
        <position position="92"/>
    </location>
</feature>
<comment type="caution">
    <text evidence="1">The sequence shown here is derived from an EMBL/GenBank/DDBJ whole genome shotgun (WGS) entry which is preliminary data.</text>
</comment>
<name>A0A2H5QY04_CITUN</name>
<dbReference type="EMBL" id="BDQV01010002">
    <property type="protein sequence ID" value="GAY69500.1"/>
    <property type="molecule type" value="Genomic_DNA"/>
</dbReference>
<dbReference type="Proteomes" id="UP000236630">
    <property type="component" value="Unassembled WGS sequence"/>
</dbReference>
<evidence type="ECO:0000313" key="2">
    <source>
        <dbReference type="Proteomes" id="UP000236630"/>
    </source>
</evidence>
<evidence type="ECO:0000313" key="1">
    <source>
        <dbReference type="EMBL" id="GAY69500.1"/>
    </source>
</evidence>